<organism evidence="2 3">
    <name type="scientific">Trichlorobacter ammonificans</name>
    <dbReference type="NCBI Taxonomy" id="2916410"/>
    <lineage>
        <taxon>Bacteria</taxon>
        <taxon>Pseudomonadati</taxon>
        <taxon>Thermodesulfobacteriota</taxon>
        <taxon>Desulfuromonadia</taxon>
        <taxon>Geobacterales</taxon>
        <taxon>Geobacteraceae</taxon>
        <taxon>Trichlorobacter</taxon>
    </lineage>
</organism>
<gene>
    <name evidence="2" type="ORF">GEAMG1_1021</name>
</gene>
<evidence type="ECO:0000313" key="3">
    <source>
        <dbReference type="Proteomes" id="UP001295463"/>
    </source>
</evidence>
<proteinExistence type="predicted"/>
<accession>A0ABM9D6G3</accession>
<dbReference type="InterPro" id="IPR002145">
    <property type="entry name" value="CopG"/>
</dbReference>
<dbReference type="EMBL" id="OW150024">
    <property type="protein sequence ID" value="CAH2030835.1"/>
    <property type="molecule type" value="Genomic_DNA"/>
</dbReference>
<dbReference type="Proteomes" id="UP001295463">
    <property type="component" value="Chromosome"/>
</dbReference>
<keyword evidence="3" id="KW-1185">Reference proteome</keyword>
<dbReference type="RefSeq" id="WP_305731707.1">
    <property type="nucleotide sequence ID" value="NZ_OW150024.1"/>
</dbReference>
<dbReference type="SUPFAM" id="SSF47598">
    <property type="entry name" value="Ribbon-helix-helix"/>
    <property type="match status" value="1"/>
</dbReference>
<evidence type="ECO:0000313" key="2">
    <source>
        <dbReference type="EMBL" id="CAH2030835.1"/>
    </source>
</evidence>
<feature type="domain" description="Ribbon-helix-helix protein CopG" evidence="1">
    <location>
        <begin position="2"/>
        <end position="41"/>
    </location>
</feature>
<dbReference type="InterPro" id="IPR013321">
    <property type="entry name" value="Arc_rbn_hlx_hlx"/>
</dbReference>
<dbReference type="CDD" id="cd21631">
    <property type="entry name" value="RHH_CopG_NikR-like"/>
    <property type="match status" value="1"/>
</dbReference>
<dbReference type="Gene3D" id="1.10.1220.10">
    <property type="entry name" value="Met repressor-like"/>
    <property type="match status" value="1"/>
</dbReference>
<protein>
    <submittedName>
        <fullName evidence="2">DNA-binding protein</fullName>
    </submittedName>
</protein>
<reference evidence="2 3" key="1">
    <citation type="submission" date="2022-03" db="EMBL/GenBank/DDBJ databases">
        <authorList>
            <person name="Koch H."/>
        </authorList>
    </citation>
    <scope>NUCLEOTIDE SEQUENCE [LARGE SCALE GENOMIC DNA]</scope>
    <source>
        <strain evidence="2 3">G1</strain>
    </source>
</reference>
<dbReference type="GO" id="GO:0003677">
    <property type="term" value="F:DNA binding"/>
    <property type="evidence" value="ECO:0007669"/>
    <property type="project" value="UniProtKB-KW"/>
</dbReference>
<name>A0ABM9D6G3_9BACT</name>
<sequence length="74" mass="8337">MKRTTIFADEYLLDDVKNLARQKNTSVAEVVREALERYVAENRPAVGTSLSFVGIGEGTDATVAERHEELLWQK</sequence>
<evidence type="ECO:0000259" key="1">
    <source>
        <dbReference type="Pfam" id="PF01402"/>
    </source>
</evidence>
<keyword evidence="2" id="KW-0238">DNA-binding</keyword>
<dbReference type="InterPro" id="IPR010985">
    <property type="entry name" value="Ribbon_hlx_hlx"/>
</dbReference>
<dbReference type="Pfam" id="PF01402">
    <property type="entry name" value="RHH_1"/>
    <property type="match status" value="1"/>
</dbReference>